<dbReference type="AlphaFoldDB" id="A0A0W0GDC5"/>
<sequence>MSFVNSSHTIITGENTLNHVQGNQVNSTINADTVYFNAGQAVAKRTERDEFQYVIRGHMVKVKELHSEELAKWDWEWQNGELVGRYKSSAQRTIYTVQIVDWQSKFTAMIYEGKDPQDFWKEDFRRFSRTHDPQLFGINQSVIPALIFHHELIPCAHFYTGSFWMNVYIQYLANNMRCRDSRLWMNTTSGVLFSGPNGPGIRSRYFDANRSIVVPSTVDMLKDNASIRFFSKFGQSADNSVLDCALFRYKSTFLDDLFPRMAEDHRSKDVDHPDWSSVMPCYLRGLWRNPPDHLPMDVIGGLRFDTVYSRSLEAVARPREAGSIWWWRSRTKGLVDETEPDGGLIRFELDPVQGEPVYLGANYDWWRFHEEWLLQSSRIFDALDVSEGKENFFIVEPPHLTLKSTQCPPTFSTLHNAEDPIEETLPTPIYLFVHSLPTTLSELVSWMERPRYFWSFDKTGQSRLSEEECELWGLPVLGIDTEYVTLSSWPTHIYTVLQDWQKARGFDPTTSDWARSRGHPELEIVGTEDRFVVVEGVSPIQ</sequence>
<organism evidence="1 2">
    <name type="scientific">Moniliophthora roreri</name>
    <name type="common">Frosty pod rot fungus</name>
    <name type="synonym">Monilia roreri</name>
    <dbReference type="NCBI Taxonomy" id="221103"/>
    <lineage>
        <taxon>Eukaryota</taxon>
        <taxon>Fungi</taxon>
        <taxon>Dikarya</taxon>
        <taxon>Basidiomycota</taxon>
        <taxon>Agaricomycotina</taxon>
        <taxon>Agaricomycetes</taxon>
        <taxon>Agaricomycetidae</taxon>
        <taxon>Agaricales</taxon>
        <taxon>Marasmiineae</taxon>
        <taxon>Marasmiaceae</taxon>
        <taxon>Moniliophthora</taxon>
    </lineage>
</organism>
<proteinExistence type="predicted"/>
<evidence type="ECO:0000313" key="1">
    <source>
        <dbReference type="EMBL" id="KTB46556.1"/>
    </source>
</evidence>
<comment type="caution">
    <text evidence="1">The sequence shown here is derived from an EMBL/GenBank/DDBJ whole genome shotgun (WGS) entry which is preliminary data.</text>
</comment>
<reference evidence="1 2" key="1">
    <citation type="submission" date="2015-12" db="EMBL/GenBank/DDBJ databases">
        <title>Draft genome sequence of Moniliophthora roreri, the causal agent of frosty pod rot of cacao.</title>
        <authorList>
            <person name="Aime M.C."/>
            <person name="Diaz-Valderrama J.R."/>
            <person name="Kijpornyongpan T."/>
            <person name="Phillips-Mora W."/>
        </authorList>
    </citation>
    <scope>NUCLEOTIDE SEQUENCE [LARGE SCALE GENOMIC DNA]</scope>
    <source>
        <strain evidence="1 2">MCA 2952</strain>
    </source>
</reference>
<name>A0A0W0GDC5_MONRR</name>
<accession>A0A0W0GDC5</accession>
<dbReference type="EMBL" id="LATX01000316">
    <property type="protein sequence ID" value="KTB46556.1"/>
    <property type="molecule type" value="Genomic_DNA"/>
</dbReference>
<dbReference type="Proteomes" id="UP000054988">
    <property type="component" value="Unassembled WGS sequence"/>
</dbReference>
<gene>
    <name evidence="1" type="ORF">WG66_865</name>
</gene>
<evidence type="ECO:0000313" key="2">
    <source>
        <dbReference type="Proteomes" id="UP000054988"/>
    </source>
</evidence>
<protein>
    <submittedName>
        <fullName evidence="1">Uncharacterized protein</fullName>
    </submittedName>
</protein>